<feature type="transmembrane region" description="Helical" evidence="2">
    <location>
        <begin position="23"/>
        <end position="42"/>
    </location>
</feature>
<dbReference type="EMBL" id="CP001737">
    <property type="protein sequence ID" value="ACV78472.1"/>
    <property type="molecule type" value="Genomic_DNA"/>
</dbReference>
<evidence type="ECO:0000256" key="2">
    <source>
        <dbReference type="SAM" id="Phobius"/>
    </source>
</evidence>
<feature type="region of interest" description="Disordered" evidence="1">
    <location>
        <begin position="1"/>
        <end position="22"/>
    </location>
</feature>
<evidence type="ECO:0000313" key="4">
    <source>
        <dbReference type="Proteomes" id="UP000002218"/>
    </source>
</evidence>
<keyword evidence="2" id="KW-0812">Transmembrane</keyword>
<feature type="transmembrane region" description="Helical" evidence="2">
    <location>
        <begin position="49"/>
        <end position="70"/>
    </location>
</feature>
<reference evidence="4" key="1">
    <citation type="submission" date="2009-09" db="EMBL/GenBank/DDBJ databases">
        <title>The complete genome of Nakamurella multipartita DSM 44233.</title>
        <authorList>
            <consortium name="US DOE Joint Genome Institute (JGI-PGF)"/>
            <person name="Lucas S."/>
            <person name="Copeland A."/>
            <person name="Lapidus A."/>
            <person name="Glavina del Rio T."/>
            <person name="Dalin E."/>
            <person name="Tice H."/>
            <person name="Bruce D."/>
            <person name="Goodwin L."/>
            <person name="Pitluck S."/>
            <person name="Kyrpides N."/>
            <person name="Mavromatis K."/>
            <person name="Ivanova N."/>
            <person name="Ovchinnikova G."/>
            <person name="Sims D."/>
            <person name="Meincke L."/>
            <person name="Brettin T."/>
            <person name="Detter J.C."/>
            <person name="Han C."/>
            <person name="Larimer F."/>
            <person name="Land M."/>
            <person name="Hauser L."/>
            <person name="Markowitz V."/>
            <person name="Cheng J.-F."/>
            <person name="Hugenholtz P."/>
            <person name="Woyke T."/>
            <person name="Wu D."/>
            <person name="Klenk H.-P."/>
            <person name="Eisen J.A."/>
        </authorList>
    </citation>
    <scope>NUCLEOTIDE SEQUENCE [LARGE SCALE GENOMIC DNA]</scope>
    <source>
        <strain evidence="4">ATCC 700099 / DSM 44233 / CIP 104796 / JCM 9543 / NBRC 105858 / Y-104</strain>
    </source>
</reference>
<feature type="compositionally biased region" description="Basic and acidic residues" evidence="1">
    <location>
        <begin position="1"/>
        <end position="14"/>
    </location>
</feature>
<dbReference type="STRING" id="479431.Namu_2094"/>
<dbReference type="Proteomes" id="UP000002218">
    <property type="component" value="Chromosome"/>
</dbReference>
<dbReference type="KEGG" id="nml:Namu_2094"/>
<keyword evidence="4" id="KW-1185">Reference proteome</keyword>
<proteinExistence type="predicted"/>
<protein>
    <submittedName>
        <fullName evidence="3">Uncharacterized protein</fullName>
    </submittedName>
</protein>
<keyword evidence="2" id="KW-0472">Membrane</keyword>
<dbReference type="HOGENOM" id="CLU_2539045_0_0_11"/>
<dbReference type="AlphaFoldDB" id="C8XIA3"/>
<keyword evidence="2" id="KW-1133">Transmembrane helix</keyword>
<reference evidence="3 4" key="2">
    <citation type="journal article" date="2010" name="Stand. Genomic Sci.">
        <title>Complete genome sequence of Nakamurella multipartita type strain (Y-104).</title>
        <authorList>
            <person name="Tice H."/>
            <person name="Mayilraj S."/>
            <person name="Sims D."/>
            <person name="Lapidus A."/>
            <person name="Nolan M."/>
            <person name="Lucas S."/>
            <person name="Glavina Del Rio T."/>
            <person name="Copeland A."/>
            <person name="Cheng J.F."/>
            <person name="Meincke L."/>
            <person name="Bruce D."/>
            <person name="Goodwin L."/>
            <person name="Pitluck S."/>
            <person name="Ivanova N."/>
            <person name="Mavromatis K."/>
            <person name="Ovchinnikova G."/>
            <person name="Pati A."/>
            <person name="Chen A."/>
            <person name="Palaniappan K."/>
            <person name="Land M."/>
            <person name="Hauser L."/>
            <person name="Chang Y.J."/>
            <person name="Jeffries C.D."/>
            <person name="Detter J.C."/>
            <person name="Brettin T."/>
            <person name="Rohde M."/>
            <person name="Goker M."/>
            <person name="Bristow J."/>
            <person name="Eisen J.A."/>
            <person name="Markowitz V."/>
            <person name="Hugenholtz P."/>
            <person name="Kyrpides N.C."/>
            <person name="Klenk H.P."/>
            <person name="Chen F."/>
        </authorList>
    </citation>
    <scope>NUCLEOTIDE SEQUENCE [LARGE SCALE GENOMIC DNA]</scope>
    <source>
        <strain evidence="4">ATCC 700099 / DSM 44233 / CIP 104796 / JCM 9543 / NBRC 105858 / Y-104</strain>
    </source>
</reference>
<sequence>MTSPNDDRPDRDGADAPAKPPSLVPGVVLLILAGVLIVITLIKPDLPQWLTITIAVAAIVVVIALLMYAFRVFRDVTRPGGSR</sequence>
<accession>C8XIA3</accession>
<organism evidence="3 4">
    <name type="scientific">Nakamurella multipartita (strain ATCC 700099 / DSM 44233 / CIP 104796 / JCM 9543 / NBRC 105858 / Y-104)</name>
    <name type="common">Microsphaera multipartita</name>
    <dbReference type="NCBI Taxonomy" id="479431"/>
    <lineage>
        <taxon>Bacteria</taxon>
        <taxon>Bacillati</taxon>
        <taxon>Actinomycetota</taxon>
        <taxon>Actinomycetes</taxon>
        <taxon>Nakamurellales</taxon>
        <taxon>Nakamurellaceae</taxon>
        <taxon>Nakamurella</taxon>
    </lineage>
</organism>
<dbReference type="InParanoid" id="C8XIA3"/>
<name>C8XIA3_NAKMY</name>
<dbReference type="RefSeq" id="WP_015747364.1">
    <property type="nucleotide sequence ID" value="NC_013235.1"/>
</dbReference>
<evidence type="ECO:0000256" key="1">
    <source>
        <dbReference type="SAM" id="MobiDB-lite"/>
    </source>
</evidence>
<gene>
    <name evidence="3" type="ordered locus">Namu_2094</name>
</gene>
<evidence type="ECO:0000313" key="3">
    <source>
        <dbReference type="EMBL" id="ACV78472.1"/>
    </source>
</evidence>